<dbReference type="EMBL" id="AZGY01000001">
    <property type="protein sequence ID" value="OAA33354.1"/>
    <property type="molecule type" value="Genomic_DNA"/>
</dbReference>
<feature type="compositionally biased region" description="Low complexity" evidence="1">
    <location>
        <begin position="233"/>
        <end position="244"/>
    </location>
</feature>
<protein>
    <submittedName>
        <fullName evidence="3">Uncharacterized protein</fullName>
    </submittedName>
</protein>
<evidence type="ECO:0000256" key="2">
    <source>
        <dbReference type="SAM" id="SignalP"/>
    </source>
</evidence>
<feature type="region of interest" description="Disordered" evidence="1">
    <location>
        <begin position="158"/>
        <end position="281"/>
    </location>
</feature>
<keyword evidence="2" id="KW-0732">Signal</keyword>
<proteinExistence type="predicted"/>
<comment type="caution">
    <text evidence="3">The sequence shown here is derived from an EMBL/GenBank/DDBJ whole genome shotgun (WGS) entry which is preliminary data.</text>
</comment>
<feature type="compositionally biased region" description="Low complexity" evidence="1">
    <location>
        <begin position="100"/>
        <end position="114"/>
    </location>
</feature>
<evidence type="ECO:0000256" key="1">
    <source>
        <dbReference type="SAM" id="MobiDB-lite"/>
    </source>
</evidence>
<dbReference type="OrthoDB" id="4941035at2759"/>
<reference evidence="3 4" key="1">
    <citation type="journal article" date="2016" name="Genome Biol. Evol.">
        <title>Divergent and convergent evolution of fungal pathogenicity.</title>
        <authorList>
            <person name="Shang Y."/>
            <person name="Xiao G."/>
            <person name="Zheng P."/>
            <person name="Cen K."/>
            <person name="Zhan S."/>
            <person name="Wang C."/>
        </authorList>
    </citation>
    <scope>NUCLEOTIDE SEQUENCE [LARGE SCALE GENOMIC DNA]</scope>
    <source>
        <strain evidence="3 4">RCEF 2490</strain>
    </source>
</reference>
<accession>A0A166V7H6</accession>
<evidence type="ECO:0000313" key="3">
    <source>
        <dbReference type="EMBL" id="OAA33354.1"/>
    </source>
</evidence>
<name>A0A166V7H6_9HYPO</name>
<sequence length="593" mass="61969">MVHSQSLLFAGLGLAACARSQENTARSVMTALLDNRIGGDVPFYAMNLERLHQTVKRARSVIEKRDTSIPVPEAEMYSILTKIQDLEKQVEGLLNLKGKPASAATGSSASTAPDSGDEDCDAENLMYDLGARAVVDSDGQVSGHPLFRRNANCAMASAVKGQPGAPSGQKFPNASKAAGKGDPNSSSGDGDNPAAMANGIGKPSDAPGTSAAQSRFPKPPIKTSPAVLDAYDPSSKASAESPEPNGSMSDDESPSAAAQPKGAAKGNGASDPAATGIPDSQKKVLSGNVRVVEVQTLPVDGKYITTTITKTTTRRTTVTLMLPHTSENAAGEEKYQDEDDTGTFIYTTITKTMPDGSVVTEPVAAGTPAGNSAPMRASLNSDSFKKFSNDSASDKFAKIAAVSQRPEMGLPKEDKKKEKITYQQIHPKTAQVTPETAKLDLSTPLRNVTMTKIGPNFNMTSESINAAPLQASNKALNATTIQEKLFNTTSAEKVADTTAKASEKIFNSSAPISATGVDETPPKNALVKIVNVIPLPANVSEPPSAETAAASSSMAEIKTFVRALRPGNKTASATLSGFKTLIAPRSRRSMRAT</sequence>
<feature type="chain" id="PRO_5007881020" evidence="2">
    <location>
        <begin position="21"/>
        <end position="593"/>
    </location>
</feature>
<dbReference type="Proteomes" id="UP000078544">
    <property type="component" value="Unassembled WGS sequence"/>
</dbReference>
<evidence type="ECO:0000313" key="4">
    <source>
        <dbReference type="Proteomes" id="UP000078544"/>
    </source>
</evidence>
<feature type="signal peptide" evidence="2">
    <location>
        <begin position="1"/>
        <end position="20"/>
    </location>
</feature>
<organism evidence="3 4">
    <name type="scientific">Moelleriella libera RCEF 2490</name>
    <dbReference type="NCBI Taxonomy" id="1081109"/>
    <lineage>
        <taxon>Eukaryota</taxon>
        <taxon>Fungi</taxon>
        <taxon>Dikarya</taxon>
        <taxon>Ascomycota</taxon>
        <taxon>Pezizomycotina</taxon>
        <taxon>Sordariomycetes</taxon>
        <taxon>Hypocreomycetidae</taxon>
        <taxon>Hypocreales</taxon>
        <taxon>Clavicipitaceae</taxon>
        <taxon>Moelleriella</taxon>
    </lineage>
</organism>
<feature type="region of interest" description="Disordered" evidence="1">
    <location>
        <begin position="99"/>
        <end position="122"/>
    </location>
</feature>
<dbReference type="AlphaFoldDB" id="A0A166V7H6"/>
<gene>
    <name evidence="3" type="ORF">AAL_00819</name>
</gene>
<keyword evidence="4" id="KW-1185">Reference proteome</keyword>